<proteinExistence type="predicted"/>
<dbReference type="AlphaFoldDB" id="A0A561WNM8"/>
<dbReference type="SUPFAM" id="SSF46785">
    <property type="entry name" value="Winged helix' DNA-binding domain"/>
    <property type="match status" value="1"/>
</dbReference>
<dbReference type="InterPro" id="IPR000524">
    <property type="entry name" value="Tscrpt_reg_HTH_GntR"/>
</dbReference>
<reference evidence="5 6" key="1">
    <citation type="submission" date="2019-06" db="EMBL/GenBank/DDBJ databases">
        <title>Sequencing the genomes of 1000 actinobacteria strains.</title>
        <authorList>
            <person name="Klenk H.-P."/>
        </authorList>
    </citation>
    <scope>NUCLEOTIDE SEQUENCE [LARGE SCALE GENOMIC DNA]</scope>
    <source>
        <strain evidence="5 6">DSM 43866</strain>
    </source>
</reference>
<organism evidence="5 6">
    <name type="scientific">Actinoplanes teichomyceticus</name>
    <dbReference type="NCBI Taxonomy" id="1867"/>
    <lineage>
        <taxon>Bacteria</taxon>
        <taxon>Bacillati</taxon>
        <taxon>Actinomycetota</taxon>
        <taxon>Actinomycetes</taxon>
        <taxon>Micromonosporales</taxon>
        <taxon>Micromonosporaceae</taxon>
        <taxon>Actinoplanes</taxon>
    </lineage>
</organism>
<dbReference type="PROSITE" id="PS50949">
    <property type="entry name" value="HTH_GNTR"/>
    <property type="match status" value="1"/>
</dbReference>
<evidence type="ECO:0000256" key="2">
    <source>
        <dbReference type="ARBA" id="ARBA00023125"/>
    </source>
</evidence>
<evidence type="ECO:0000313" key="5">
    <source>
        <dbReference type="EMBL" id="TWG25460.1"/>
    </source>
</evidence>
<dbReference type="GO" id="GO:0003700">
    <property type="term" value="F:DNA-binding transcription factor activity"/>
    <property type="evidence" value="ECO:0007669"/>
    <property type="project" value="InterPro"/>
</dbReference>
<dbReference type="PANTHER" id="PTHR38445">
    <property type="entry name" value="HTH-TYPE TRANSCRIPTIONAL REPRESSOR YTRA"/>
    <property type="match status" value="1"/>
</dbReference>
<dbReference type="PANTHER" id="PTHR38445:SF7">
    <property type="entry name" value="GNTR-FAMILY TRANSCRIPTIONAL REGULATOR"/>
    <property type="match status" value="1"/>
</dbReference>
<keyword evidence="1" id="KW-0805">Transcription regulation</keyword>
<keyword evidence="3" id="KW-0804">Transcription</keyword>
<sequence length="122" mass="13182">MLIRVLWRIDPSRDEPLYAQLAAQAHLAVARGDLAVGDRLPAARELAESLDLNVHTVLKAYQQLRDEGVIELRRGRGAVVAARAAADLSPVVEALAPLVEAARAANISTEVLTVLVKEAMNR</sequence>
<dbReference type="Gene3D" id="1.10.10.10">
    <property type="entry name" value="Winged helix-like DNA-binding domain superfamily/Winged helix DNA-binding domain"/>
    <property type="match status" value="1"/>
</dbReference>
<feature type="domain" description="HTH gntR-type" evidence="4">
    <location>
        <begin position="15"/>
        <end position="83"/>
    </location>
</feature>
<name>A0A561WNM8_ACTTI</name>
<protein>
    <submittedName>
        <fullName evidence="5">GntR family transcriptional regulator</fullName>
    </submittedName>
</protein>
<dbReference type="Pfam" id="PF00392">
    <property type="entry name" value="GntR"/>
    <property type="match status" value="1"/>
</dbReference>
<gene>
    <name evidence="5" type="ORF">FHX34_101429</name>
</gene>
<evidence type="ECO:0000259" key="4">
    <source>
        <dbReference type="PROSITE" id="PS50949"/>
    </source>
</evidence>
<evidence type="ECO:0000256" key="1">
    <source>
        <dbReference type="ARBA" id="ARBA00023015"/>
    </source>
</evidence>
<dbReference type="GO" id="GO:0003677">
    <property type="term" value="F:DNA binding"/>
    <property type="evidence" value="ECO:0007669"/>
    <property type="project" value="UniProtKB-KW"/>
</dbReference>
<keyword evidence="6" id="KW-1185">Reference proteome</keyword>
<comment type="caution">
    <text evidence="5">The sequence shown here is derived from an EMBL/GenBank/DDBJ whole genome shotgun (WGS) entry which is preliminary data.</text>
</comment>
<dbReference type="InterPro" id="IPR036390">
    <property type="entry name" value="WH_DNA-bd_sf"/>
</dbReference>
<keyword evidence="2" id="KW-0238">DNA-binding</keyword>
<evidence type="ECO:0000256" key="3">
    <source>
        <dbReference type="ARBA" id="ARBA00023163"/>
    </source>
</evidence>
<dbReference type="Proteomes" id="UP000320239">
    <property type="component" value="Unassembled WGS sequence"/>
</dbReference>
<dbReference type="EMBL" id="VIWY01000001">
    <property type="protein sequence ID" value="TWG25460.1"/>
    <property type="molecule type" value="Genomic_DNA"/>
</dbReference>
<dbReference type="SMART" id="SM00345">
    <property type="entry name" value="HTH_GNTR"/>
    <property type="match status" value="1"/>
</dbReference>
<accession>A0A561WNM8</accession>
<evidence type="ECO:0000313" key="6">
    <source>
        <dbReference type="Proteomes" id="UP000320239"/>
    </source>
</evidence>
<dbReference type="InterPro" id="IPR036388">
    <property type="entry name" value="WH-like_DNA-bd_sf"/>
</dbReference>